<dbReference type="Gene3D" id="2.60.40.10">
    <property type="entry name" value="Immunoglobulins"/>
    <property type="match status" value="1"/>
</dbReference>
<reference evidence="1 2" key="1">
    <citation type="submission" date="2018-06" db="EMBL/GenBank/DDBJ databases">
        <title>Extensive metabolic versatility and redundancy in microbially diverse, dynamic hydrothermal sediments.</title>
        <authorList>
            <person name="Dombrowski N."/>
            <person name="Teske A."/>
            <person name="Baker B.J."/>
        </authorList>
    </citation>
    <scope>NUCLEOTIDE SEQUENCE [LARGE SCALE GENOMIC DNA]</scope>
    <source>
        <strain evidence="1">B36_G15</strain>
    </source>
</reference>
<dbReference type="Proteomes" id="UP000268469">
    <property type="component" value="Unassembled WGS sequence"/>
</dbReference>
<accession>A0A660SFD8</accession>
<evidence type="ECO:0000313" key="2">
    <source>
        <dbReference type="Proteomes" id="UP000268469"/>
    </source>
</evidence>
<gene>
    <name evidence="1" type="ORF">DRP53_08455</name>
</gene>
<evidence type="ECO:0000313" key="1">
    <source>
        <dbReference type="EMBL" id="RKX69353.1"/>
    </source>
</evidence>
<organism evidence="1 2">
    <name type="scientific">candidate division WOR-3 bacterium</name>
    <dbReference type="NCBI Taxonomy" id="2052148"/>
    <lineage>
        <taxon>Bacteria</taxon>
        <taxon>Bacteria division WOR-3</taxon>
    </lineage>
</organism>
<sequence>MDSLKQNLYYDSLAIIAYHWRTPLDTLTPEDVIKHRSGFYDIQYQGRGEVFIDGSYHVIEENPQKFGEVYRQVIELQRGYAPPYDLSITYTLTQDQGTIHVSIFATDTPPADPQRLFLSIAEDSITLMGITYNYVARAMIPDTGGIPISLAYAESLDTSFAFVNNWDPERIAIIGFIQEMESRHILQTDIGEKKED</sequence>
<name>A0A660SFD8_UNCW3</name>
<comment type="caution">
    <text evidence="1">The sequence shown here is derived from an EMBL/GenBank/DDBJ whole genome shotgun (WGS) entry which is preliminary data.</text>
</comment>
<dbReference type="EMBL" id="QNBE01000090">
    <property type="protein sequence ID" value="RKX69353.1"/>
    <property type="molecule type" value="Genomic_DNA"/>
</dbReference>
<protein>
    <submittedName>
        <fullName evidence="1">Uncharacterized protein</fullName>
    </submittedName>
</protein>
<dbReference type="InterPro" id="IPR013783">
    <property type="entry name" value="Ig-like_fold"/>
</dbReference>
<proteinExistence type="predicted"/>
<dbReference type="AlphaFoldDB" id="A0A660SFD8"/>